<keyword evidence="1" id="KW-0285">Flavoprotein</keyword>
<feature type="domain" description="FAD-binding" evidence="5">
    <location>
        <begin position="16"/>
        <end position="358"/>
    </location>
</feature>
<evidence type="ECO:0000256" key="2">
    <source>
        <dbReference type="ARBA" id="ARBA00022827"/>
    </source>
</evidence>
<dbReference type="InterPro" id="IPR036188">
    <property type="entry name" value="FAD/NAD-bd_sf"/>
</dbReference>
<dbReference type="InterPro" id="IPR002938">
    <property type="entry name" value="FAD-bd"/>
</dbReference>
<dbReference type="SUPFAM" id="SSF51905">
    <property type="entry name" value="FAD/NAD(P)-binding domain"/>
    <property type="match status" value="1"/>
</dbReference>
<dbReference type="GO" id="GO:0004497">
    <property type="term" value="F:monooxygenase activity"/>
    <property type="evidence" value="ECO:0007669"/>
    <property type="project" value="UniProtKB-KW"/>
</dbReference>
<keyword evidence="3" id="KW-0560">Oxidoreductase</keyword>
<gene>
    <name evidence="6" type="ORF">HGB38_02490</name>
</gene>
<dbReference type="GO" id="GO:0071949">
    <property type="term" value="F:FAD binding"/>
    <property type="evidence" value="ECO:0007669"/>
    <property type="project" value="InterPro"/>
</dbReference>
<evidence type="ECO:0000313" key="7">
    <source>
        <dbReference type="Proteomes" id="UP000540698"/>
    </source>
</evidence>
<proteinExistence type="predicted"/>
<evidence type="ECO:0000259" key="5">
    <source>
        <dbReference type="Pfam" id="PF01494"/>
    </source>
</evidence>
<name>A0A7X6R1C1_9NOCA</name>
<organism evidence="6 7">
    <name type="scientific">Nocardia gamkensis</name>
    <dbReference type="NCBI Taxonomy" id="352869"/>
    <lineage>
        <taxon>Bacteria</taxon>
        <taxon>Bacillati</taxon>
        <taxon>Actinomycetota</taxon>
        <taxon>Actinomycetes</taxon>
        <taxon>Mycobacteriales</taxon>
        <taxon>Nocardiaceae</taxon>
        <taxon>Nocardia</taxon>
    </lineage>
</organism>
<dbReference type="Gene3D" id="3.50.50.60">
    <property type="entry name" value="FAD/NAD(P)-binding domain"/>
    <property type="match status" value="1"/>
</dbReference>
<dbReference type="PANTHER" id="PTHR46972:SF1">
    <property type="entry name" value="FAD DEPENDENT OXIDOREDUCTASE DOMAIN-CONTAINING PROTEIN"/>
    <property type="match status" value="1"/>
</dbReference>
<keyword evidence="2" id="KW-0274">FAD</keyword>
<keyword evidence="4 6" id="KW-0503">Monooxygenase</keyword>
<dbReference type="PANTHER" id="PTHR46972">
    <property type="entry name" value="MONOOXYGENASE ASQM-RELATED"/>
    <property type="match status" value="1"/>
</dbReference>
<dbReference type="Pfam" id="PF01494">
    <property type="entry name" value="FAD_binding_3"/>
    <property type="match status" value="1"/>
</dbReference>
<dbReference type="RefSeq" id="WP_168434044.1">
    <property type="nucleotide sequence ID" value="NZ_JAAXOS010000001.1"/>
</dbReference>
<evidence type="ECO:0000256" key="3">
    <source>
        <dbReference type="ARBA" id="ARBA00023002"/>
    </source>
</evidence>
<reference evidence="6 7" key="1">
    <citation type="submission" date="2020-04" db="EMBL/GenBank/DDBJ databases">
        <title>MicrobeNet Type strains.</title>
        <authorList>
            <person name="Nicholson A.C."/>
        </authorList>
    </citation>
    <scope>NUCLEOTIDE SEQUENCE [LARGE SCALE GENOMIC DNA]</scope>
    <source>
        <strain evidence="6 7">DSM 44956</strain>
    </source>
</reference>
<dbReference type="EMBL" id="JAAXOS010000001">
    <property type="protein sequence ID" value="NKY25103.1"/>
    <property type="molecule type" value="Genomic_DNA"/>
</dbReference>
<accession>A0A7X6R1C1</accession>
<protein>
    <submittedName>
        <fullName evidence="6">FAD-dependent monooxygenase</fullName>
    </submittedName>
</protein>
<dbReference type="Proteomes" id="UP000540698">
    <property type="component" value="Unassembled WGS sequence"/>
</dbReference>
<evidence type="ECO:0000256" key="4">
    <source>
        <dbReference type="ARBA" id="ARBA00023033"/>
    </source>
</evidence>
<evidence type="ECO:0000313" key="6">
    <source>
        <dbReference type="EMBL" id="NKY25103.1"/>
    </source>
</evidence>
<comment type="caution">
    <text evidence="6">The sequence shown here is derived from an EMBL/GenBank/DDBJ whole genome shotgun (WGS) entry which is preliminary data.</text>
</comment>
<keyword evidence="7" id="KW-1185">Reference proteome</keyword>
<sequence>MRSTGPSVGATDERAVVGIVGAGPGGLTAARVLQRHGISAAVFDSRPGLSGSASETLVLHPDSGRRAMRYTGLLDTIVAQSVPERTGVRLLGRDGTVHYADDGGRDARANPEVAQHVLEATLLDSLTPGTVRWSHRLTAIRDERDDGLLLRFDNGRSVRVAAVVGADGGWSRVRETVASVDPSYLGVVFAVGWCEDSGLLDDELIGDGDTFALSDNKALFVYRPARGATRVVAGFRAGMNWLIDGPFEQAGREAASAALHAIFYDWAPPFRKLLDGRIAFDIHPAYALPASFTWRGHPRLTLVGDAAHMTAPFFSQGANLAMLDGAEAGTRIAESLHRGTSLDAALRGYEESMLTRSRDLQVWAADGLDHAVAPDAPGSALRHLRVHRNRAWPNSSTKRCHCMIA</sequence>
<dbReference type="AlphaFoldDB" id="A0A7X6R1C1"/>
<dbReference type="PRINTS" id="PR00420">
    <property type="entry name" value="RNGMNOXGNASE"/>
</dbReference>
<evidence type="ECO:0000256" key="1">
    <source>
        <dbReference type="ARBA" id="ARBA00022630"/>
    </source>
</evidence>